<evidence type="ECO:0000256" key="6">
    <source>
        <dbReference type="ARBA" id="ARBA00038076"/>
    </source>
</evidence>
<proteinExistence type="inferred from homology"/>
<gene>
    <name evidence="10" type="ORF">NRE15_12195</name>
</gene>
<evidence type="ECO:0000313" key="10">
    <source>
        <dbReference type="EMBL" id="UUX33651.1"/>
    </source>
</evidence>
<dbReference type="Proteomes" id="UP001315967">
    <property type="component" value="Chromosome"/>
</dbReference>
<feature type="domain" description="MacB-like periplasmic core" evidence="9">
    <location>
        <begin position="21"/>
        <end position="252"/>
    </location>
</feature>
<sequence length="409" mass="46034">MMFLEVFKSAFVTLSLNKRRTFLTMFGIIIGIAAVITILSLGNGFEQQTLNELARDEQGRPNQNFYFRVQGENIDFETLNPFSDELLAGLEETFPFVDEVSTDAEMMMDFGQSMTVQHAGSENYYQVEIATESNYQILAGRNLSQMDSDYQNHYIMIDEMLAAEIFNGVENALHRSLNLDGREYTIVGVYQSPPLTEEQAQAMSMGWYDFTQIVFPEGTYIQLYPSNYYNFNIYVYYTHETDMRQANLEVAQYLQDNGVDETQGVYEYYDSTEMMEQVSQQLRMITYFISAVAGISLFIAGVGVMNMMYISVSERVKEIGIRRAIGATQSNIQWQFLLEGITITTFGGLIGYGLGVAAAFAIANFLPFDAVLDVGSALVSVFVSVGIGIVFSVFPARSAARKNVVEILR</sequence>
<reference evidence="10 11" key="1">
    <citation type="submission" date="2022-08" db="EMBL/GenBank/DDBJ databases">
        <title>Aerococcaceae sp. nov isolated from spoiled eye mask.</title>
        <authorList>
            <person name="Zhou G."/>
            <person name="Xie X.-B."/>
            <person name="Shi Q.-S."/>
            <person name="Wang Y.-S."/>
            <person name="Wen X."/>
            <person name="Peng H."/>
            <person name="Yang X.-J."/>
            <person name="Tao H.-B."/>
            <person name="Huang X.-M."/>
        </authorList>
    </citation>
    <scope>NUCLEOTIDE SEQUENCE [LARGE SCALE GENOMIC DNA]</scope>
    <source>
        <strain evidence="11">DM20194951</strain>
    </source>
</reference>
<comment type="similarity">
    <text evidence="6">Belongs to the ABC-4 integral membrane protein family.</text>
</comment>
<protein>
    <submittedName>
        <fullName evidence="10">ABC transporter permease</fullName>
    </submittedName>
</protein>
<evidence type="ECO:0000256" key="3">
    <source>
        <dbReference type="ARBA" id="ARBA00022692"/>
    </source>
</evidence>
<dbReference type="RefSeq" id="WP_313793155.1">
    <property type="nucleotide sequence ID" value="NZ_CP102453.1"/>
</dbReference>
<feature type="transmembrane region" description="Helical" evidence="7">
    <location>
        <begin position="374"/>
        <end position="394"/>
    </location>
</feature>
<feature type="domain" description="ABC3 transporter permease C-terminal" evidence="8">
    <location>
        <begin position="291"/>
        <end position="403"/>
    </location>
</feature>
<dbReference type="EMBL" id="CP102453">
    <property type="protein sequence ID" value="UUX33651.1"/>
    <property type="molecule type" value="Genomic_DNA"/>
</dbReference>
<dbReference type="PANTHER" id="PTHR30572">
    <property type="entry name" value="MEMBRANE COMPONENT OF TRANSPORTER-RELATED"/>
    <property type="match status" value="1"/>
</dbReference>
<evidence type="ECO:0000256" key="4">
    <source>
        <dbReference type="ARBA" id="ARBA00022989"/>
    </source>
</evidence>
<dbReference type="PANTHER" id="PTHR30572:SF4">
    <property type="entry name" value="ABC TRANSPORTER PERMEASE YTRF"/>
    <property type="match status" value="1"/>
</dbReference>
<name>A0ABY5P4L6_9LACT</name>
<comment type="subcellular location">
    <subcellularLocation>
        <location evidence="1">Cell membrane</location>
        <topology evidence="1">Multi-pass membrane protein</topology>
    </subcellularLocation>
</comment>
<keyword evidence="2" id="KW-1003">Cell membrane</keyword>
<evidence type="ECO:0000256" key="1">
    <source>
        <dbReference type="ARBA" id="ARBA00004651"/>
    </source>
</evidence>
<evidence type="ECO:0000256" key="5">
    <source>
        <dbReference type="ARBA" id="ARBA00023136"/>
    </source>
</evidence>
<evidence type="ECO:0000259" key="9">
    <source>
        <dbReference type="Pfam" id="PF12704"/>
    </source>
</evidence>
<keyword evidence="3 7" id="KW-0812">Transmembrane</keyword>
<keyword evidence="5 7" id="KW-0472">Membrane</keyword>
<evidence type="ECO:0000313" key="11">
    <source>
        <dbReference type="Proteomes" id="UP001315967"/>
    </source>
</evidence>
<dbReference type="InterPro" id="IPR050250">
    <property type="entry name" value="Macrolide_Exporter_MacB"/>
</dbReference>
<evidence type="ECO:0000256" key="2">
    <source>
        <dbReference type="ARBA" id="ARBA00022475"/>
    </source>
</evidence>
<dbReference type="InterPro" id="IPR003838">
    <property type="entry name" value="ABC3_permease_C"/>
</dbReference>
<feature type="transmembrane region" description="Helical" evidence="7">
    <location>
        <begin position="336"/>
        <end position="362"/>
    </location>
</feature>
<keyword evidence="4 7" id="KW-1133">Transmembrane helix</keyword>
<organism evidence="10 11">
    <name type="scientific">Fundicoccus culcitae</name>
    <dbReference type="NCBI Taxonomy" id="2969821"/>
    <lineage>
        <taxon>Bacteria</taxon>
        <taxon>Bacillati</taxon>
        <taxon>Bacillota</taxon>
        <taxon>Bacilli</taxon>
        <taxon>Lactobacillales</taxon>
        <taxon>Aerococcaceae</taxon>
        <taxon>Fundicoccus</taxon>
    </lineage>
</organism>
<dbReference type="Pfam" id="PF02687">
    <property type="entry name" value="FtsX"/>
    <property type="match status" value="1"/>
</dbReference>
<accession>A0ABY5P4L6</accession>
<evidence type="ECO:0000259" key="8">
    <source>
        <dbReference type="Pfam" id="PF02687"/>
    </source>
</evidence>
<feature type="transmembrane region" description="Helical" evidence="7">
    <location>
        <begin position="21"/>
        <end position="42"/>
    </location>
</feature>
<feature type="transmembrane region" description="Helical" evidence="7">
    <location>
        <begin position="284"/>
        <end position="309"/>
    </location>
</feature>
<evidence type="ECO:0000256" key="7">
    <source>
        <dbReference type="SAM" id="Phobius"/>
    </source>
</evidence>
<dbReference type="Pfam" id="PF12704">
    <property type="entry name" value="MacB_PCD"/>
    <property type="match status" value="1"/>
</dbReference>
<dbReference type="InterPro" id="IPR025857">
    <property type="entry name" value="MacB_PCD"/>
</dbReference>
<keyword evidence="11" id="KW-1185">Reference proteome</keyword>